<dbReference type="Gene3D" id="2.40.260.10">
    <property type="entry name" value="Sortase"/>
    <property type="match status" value="1"/>
</dbReference>
<dbReference type="InterPro" id="IPR005754">
    <property type="entry name" value="Sortase"/>
</dbReference>
<keyword evidence="1" id="KW-0378">Hydrolase</keyword>
<dbReference type="NCBIfam" id="TIGR01076">
    <property type="entry name" value="sortase_fam"/>
    <property type="match status" value="1"/>
</dbReference>
<sequence length="190" mass="21209">MKWIGLSLMFTGAVLIAFLYLGSSKQEQNQRELVRSFKQMAIERVTEAKSESEPVKFKNDAVGILTVPKLEMELPVVEGAGSEQLAKALGAIPGLDKPGQMDGSFAIAGHRSSVFGQYFNRLDELNQGDLVKLQTTDQQLEFKVYDKRIVNPEEVEVLQPEQGRAKLSLVTCHPENSSKYRLIVQAERVK</sequence>
<dbReference type="Pfam" id="PF04203">
    <property type="entry name" value="Sortase"/>
    <property type="match status" value="1"/>
</dbReference>
<evidence type="ECO:0000256" key="1">
    <source>
        <dbReference type="ARBA" id="ARBA00022801"/>
    </source>
</evidence>
<protein>
    <submittedName>
        <fullName evidence="2">Class D sortase</fullName>
    </submittedName>
</protein>
<evidence type="ECO:0000313" key="3">
    <source>
        <dbReference type="Proteomes" id="UP001180087"/>
    </source>
</evidence>
<dbReference type="InterPro" id="IPR023365">
    <property type="entry name" value="Sortase_dom-sf"/>
</dbReference>
<keyword evidence="3" id="KW-1185">Reference proteome</keyword>
<proteinExistence type="predicted"/>
<dbReference type="InterPro" id="IPR042000">
    <property type="entry name" value="Sortase_D_2"/>
</dbReference>
<organism evidence="2 3">
    <name type="scientific">Aciduricibacillus chroicocephali</name>
    <dbReference type="NCBI Taxonomy" id="3054939"/>
    <lineage>
        <taxon>Bacteria</taxon>
        <taxon>Bacillati</taxon>
        <taxon>Bacillota</taxon>
        <taxon>Bacilli</taxon>
        <taxon>Bacillales</taxon>
        <taxon>Bacillaceae</taxon>
        <taxon>Aciduricibacillus</taxon>
    </lineage>
</organism>
<dbReference type="SUPFAM" id="SSF63817">
    <property type="entry name" value="Sortase"/>
    <property type="match status" value="1"/>
</dbReference>
<dbReference type="CDD" id="cd06166">
    <property type="entry name" value="Sortase_D_2"/>
    <property type="match status" value="1"/>
</dbReference>
<dbReference type="RefSeq" id="WP_348027586.1">
    <property type="nucleotide sequence ID" value="NZ_CP129113.1"/>
</dbReference>
<dbReference type="EMBL" id="CP129113">
    <property type="protein sequence ID" value="WLV24497.1"/>
    <property type="molecule type" value="Genomic_DNA"/>
</dbReference>
<evidence type="ECO:0000313" key="2">
    <source>
        <dbReference type="EMBL" id="WLV24497.1"/>
    </source>
</evidence>
<dbReference type="Proteomes" id="UP001180087">
    <property type="component" value="Chromosome"/>
</dbReference>
<name>A0ABY9KW22_9BACI</name>
<accession>A0ABY9KW22</accession>
<gene>
    <name evidence="2" type="ORF">QR721_12765</name>
</gene>
<reference evidence="2" key="1">
    <citation type="submission" date="2023-06" db="EMBL/GenBank/DDBJ databases">
        <title>A Treasure from Seagulls: Isolation and Description of Aciduricobacillus qingdaonensis gen. nov., sp. nov., a Rare Obligately Uric Acid-utilizing Member in the Family Bacillaceae.</title>
        <authorList>
            <person name="Liu W."/>
            <person name="Wang B."/>
        </authorList>
    </citation>
    <scope>NUCLEOTIDE SEQUENCE</scope>
    <source>
        <strain evidence="2">44XB</strain>
    </source>
</reference>